<feature type="domain" description="DUF5717" evidence="1">
    <location>
        <begin position="880"/>
        <end position="1174"/>
    </location>
</feature>
<accession>A0A1G6BFM6</accession>
<dbReference type="Pfam" id="PF18983">
    <property type="entry name" value="DUF5717"/>
    <property type="match status" value="1"/>
</dbReference>
<dbReference type="Proteomes" id="UP000199228">
    <property type="component" value="Unassembled WGS sequence"/>
</dbReference>
<dbReference type="AlphaFoldDB" id="A0A1G6BFM6"/>
<dbReference type="InterPro" id="IPR043774">
    <property type="entry name" value="DUF5717_C"/>
</dbReference>
<reference evidence="3 4" key="1">
    <citation type="submission" date="2016-10" db="EMBL/GenBank/DDBJ databases">
        <authorList>
            <person name="de Groot N.N."/>
        </authorList>
    </citation>
    <scope>NUCLEOTIDE SEQUENCE [LARGE SCALE GENOMIC DNA]</scope>
    <source>
        <strain evidence="3 4">DSM 3217</strain>
    </source>
</reference>
<dbReference type="OrthoDB" id="9758235at2"/>
<name>A0A1G6BFM6_EUBOX</name>
<evidence type="ECO:0000313" key="4">
    <source>
        <dbReference type="Proteomes" id="UP000199228"/>
    </source>
</evidence>
<sequence length="1181" mass="139218">MRKAIQDLSLGKVSQEKAQVRFSHEEIRIEIEPDEEYQGSFQVHSVNQIAFRGGILSTNSNVICGKDKISGLSEEVPFVVRACPEGTKLSGDFVLVLNRGEYTIPFEVSVISQPLYCGGQKVESLSDLYNVYEEKPEEVISFFKSSFMDKLMMKEKSEMKLLFKGIRRVNMQPMDVEQFFVGAGLKEQVHITLEKEKEHIFRPAMNEQLFLNVKKSPIGYTMLEVFSDHDAVRFEKANYTSFDFVGNQLQIPFNIEETKLHAGNNFIGITVKGPFDCLKYCLEVSMNKKKMKPSFDVELLSQLDIKNMPGEYERKKLLRYLINTYVEYRLGRCPGADWLVHSREVLRRMHLNGEQAVLAKLYEMHMMILNRQKKSASIYLQQFYEELSLHDNRNRAYFHYLQTLLDPDKAFVRKQFDIVRNLYMQEKDPMIFWMISLMTKQYEGDADRLSDIDMFMREGHPVVVLYLEAYLLVKDQPYLLTKMGNFEVQLLCWMDKMQLLDERFAMELAKLSENVLRLDYRVLKLLKKAYFMTRADEVLQALVRYMVNNRIFTEEAYKWYLLSVKKQLKVNRLYEGLLYAIPDRTCEFPKEAVLYFERNHNLQVAYKAKFFALLLENKDRYANVYDSLQEEMVEFAAKNILEHAMDTNFVYLYEHILKDAQLKMDVAEELGTYLFRYKIKVKVPAIVRAYVISEPMESIKMYPVKDNETIVTIYPGIYKIILEDYLGRRFSLDSMIEIEPLVNRKAMMEVCENRKLNTLAMKLLHVGNVEEYEKYEEEYYQLCENEEIAHDFKKKLQATIVERLLQIKEYRVLHDCVIRAQFKQPDKSFASELMKVYLRGGFYTKAFELLRQYPGLTLHTEELERIIVALISEDNQAPELLMYAYELFKKGKNNEILLGYLCQHYNGALKDMLEIWHSAKEFSIDTFEFEGRLLIMMLFTDQYVEEFDTIVEEYYQSDGNSMLIMAAMNYVSHAYVTEKIEKVDKYKSQLQLMYMQNKSISMIARIALMKYIICNGCQDDVDEKCLEELLEDAIERNLYFPFYANLPHKLKENYLLEGISVIAFYGEHEDQVTAYLGKNNSLGSRKLQEMCDGIFCCPIILFEWESLPVTISYTRKRVMHMQETIVLHGHKEVNASLTRIGELERLYRFSKEDNELSFRNELEKFLYMDQTIKEQYTLMED</sequence>
<feature type="domain" description="DUF5717" evidence="2">
    <location>
        <begin position="1"/>
        <end position="875"/>
    </location>
</feature>
<evidence type="ECO:0000259" key="1">
    <source>
        <dbReference type="Pfam" id="PF18983"/>
    </source>
</evidence>
<gene>
    <name evidence="3" type="ORF">SAMN02910417_01448</name>
</gene>
<evidence type="ECO:0000313" key="3">
    <source>
        <dbReference type="EMBL" id="SDB19399.1"/>
    </source>
</evidence>
<evidence type="ECO:0000259" key="2">
    <source>
        <dbReference type="Pfam" id="PF18984"/>
    </source>
</evidence>
<keyword evidence="4" id="KW-1185">Reference proteome</keyword>
<dbReference type="Pfam" id="PF18984">
    <property type="entry name" value="DUF5717_N"/>
    <property type="match status" value="1"/>
</dbReference>
<dbReference type="STRING" id="1732.SAMN02910417_01448"/>
<dbReference type="InterPro" id="IPR043775">
    <property type="entry name" value="DUF5717_N"/>
</dbReference>
<organism evidence="3 4">
    <name type="scientific">Eubacterium oxidoreducens</name>
    <dbReference type="NCBI Taxonomy" id="1732"/>
    <lineage>
        <taxon>Bacteria</taxon>
        <taxon>Bacillati</taxon>
        <taxon>Bacillota</taxon>
        <taxon>Clostridia</taxon>
        <taxon>Eubacteriales</taxon>
        <taxon>Eubacteriaceae</taxon>
        <taxon>Eubacterium</taxon>
    </lineage>
</organism>
<proteinExistence type="predicted"/>
<evidence type="ECO:0008006" key="5">
    <source>
        <dbReference type="Google" id="ProtNLM"/>
    </source>
</evidence>
<dbReference type="RefSeq" id="WP_090173693.1">
    <property type="nucleotide sequence ID" value="NZ_FMXR01000010.1"/>
</dbReference>
<protein>
    <recommendedName>
        <fullName evidence="5">DUF5717 domain-containing protein</fullName>
    </recommendedName>
</protein>
<dbReference type="EMBL" id="FMXR01000010">
    <property type="protein sequence ID" value="SDB19399.1"/>
    <property type="molecule type" value="Genomic_DNA"/>
</dbReference>